<accession>A0A1R2CFM5</accession>
<dbReference type="Proteomes" id="UP000187209">
    <property type="component" value="Unassembled WGS sequence"/>
</dbReference>
<name>A0A1R2CFM5_9CILI</name>
<dbReference type="EMBL" id="MPUH01000167">
    <property type="protein sequence ID" value="OMJ87821.1"/>
    <property type="molecule type" value="Genomic_DNA"/>
</dbReference>
<sequence>MNEDNPLEHKLQNSMLDSLENLHNEQGLSQTLNLEDFHDKQLTNEIGVVKYRSGFKDNELSHTQNFGNTNISEENFLERKNQKVNEMMVKSQIIVSSSKPGSMNIFPKVGPSPSMRFDSINIKHDIYEDEKIQDEKFEENSRKIAVPHFPIKAIPQNNRLGIGVRDFKDTDMVASPFVGCAPNPIQPRFKPETFEEEKNVVVVEREKGEIFDDKGCGVEGNNDKENEFMEIVFSVEHLSEIKDFMLPVVLNQDSSPNPNLYNFAIESLPHCNFHASQISSDHIISLFPHNQKLISSLIPHLSCPCGSSSSQKLPCDHIFCLSCCGSNINSLYCPKCKIPISCYNFTLKAYPCLSCKQIKTQRTSCIHYCYTCLNRKILRKGSYNCVLCPKFFDFNEFYEENMLIIRCKICQNECKDFFETCDGCFYCRDCFRKTLKDRKCGVCEREIGKKEFSKMRKMLKFVCQNCFSLKDWEFVVVQECCKGKLCKKCIEKVTKCLLCQ</sequence>
<dbReference type="AlphaFoldDB" id="A0A1R2CFM5"/>
<protein>
    <recommendedName>
        <fullName evidence="1">RING-type domain-containing protein</fullName>
    </recommendedName>
</protein>
<dbReference type="SMART" id="SM00184">
    <property type="entry name" value="RING"/>
    <property type="match status" value="3"/>
</dbReference>
<keyword evidence="3" id="KW-1185">Reference proteome</keyword>
<feature type="domain" description="RING-type" evidence="1">
    <location>
        <begin position="352"/>
        <end position="388"/>
    </location>
</feature>
<gene>
    <name evidence="2" type="ORF">SteCoe_10385</name>
</gene>
<feature type="domain" description="RING-type" evidence="1">
    <location>
        <begin position="463"/>
        <end position="499"/>
    </location>
</feature>
<dbReference type="InterPro" id="IPR001841">
    <property type="entry name" value="Znf_RING"/>
</dbReference>
<reference evidence="2 3" key="1">
    <citation type="submission" date="2016-11" db="EMBL/GenBank/DDBJ databases">
        <title>The macronuclear genome of Stentor coeruleus: a giant cell with tiny introns.</title>
        <authorList>
            <person name="Slabodnick M."/>
            <person name="Ruby J.G."/>
            <person name="Reiff S.B."/>
            <person name="Swart E.C."/>
            <person name="Gosai S."/>
            <person name="Prabakaran S."/>
            <person name="Witkowska E."/>
            <person name="Larue G.E."/>
            <person name="Fisher S."/>
            <person name="Freeman R.M."/>
            <person name="Gunawardena J."/>
            <person name="Chu W."/>
            <person name="Stover N.A."/>
            <person name="Gregory B.D."/>
            <person name="Nowacki M."/>
            <person name="Derisi J."/>
            <person name="Roy S.W."/>
            <person name="Marshall W.F."/>
            <person name="Sood P."/>
        </authorList>
    </citation>
    <scope>NUCLEOTIDE SEQUENCE [LARGE SCALE GENOMIC DNA]</scope>
    <source>
        <strain evidence="2">WM001</strain>
    </source>
</reference>
<feature type="domain" description="RING-type" evidence="1">
    <location>
        <begin position="303"/>
        <end position="336"/>
    </location>
</feature>
<comment type="caution">
    <text evidence="2">The sequence shown here is derived from an EMBL/GenBank/DDBJ whole genome shotgun (WGS) entry which is preliminary data.</text>
</comment>
<evidence type="ECO:0000313" key="2">
    <source>
        <dbReference type="EMBL" id="OMJ87821.1"/>
    </source>
</evidence>
<proteinExistence type="predicted"/>
<evidence type="ECO:0000259" key="1">
    <source>
        <dbReference type="SMART" id="SM00184"/>
    </source>
</evidence>
<organism evidence="2 3">
    <name type="scientific">Stentor coeruleus</name>
    <dbReference type="NCBI Taxonomy" id="5963"/>
    <lineage>
        <taxon>Eukaryota</taxon>
        <taxon>Sar</taxon>
        <taxon>Alveolata</taxon>
        <taxon>Ciliophora</taxon>
        <taxon>Postciliodesmatophora</taxon>
        <taxon>Heterotrichea</taxon>
        <taxon>Heterotrichida</taxon>
        <taxon>Stentoridae</taxon>
        <taxon>Stentor</taxon>
    </lineage>
</organism>
<evidence type="ECO:0000313" key="3">
    <source>
        <dbReference type="Proteomes" id="UP000187209"/>
    </source>
</evidence>